<sequence>MGMEDILIPKERRDAVVLIGVDRGENVEFIKVYAVSEEKAEETLEAFLNAKGLFPADYRLVGRGSEEVGDRKAITTKSEEKLSSSLARLGLRLLSNGVLYLDGIERVYQLTLVSEKLYAKLRRMRESQGVKKRGGSLSISSALSLGLHTLIVNWRGINVEPLVPEDATLLREPSPAEVLEAMKTSPQVVVETVFPEKYFAVPFGVRIKIPPLSKEEFARELEDRIGVQVDENMLDDYPAELLNYRSIESIAHIVEELLKMGVDKEKALETAIFVNLGFVPSDFRLED</sequence>
<accession>A0A1I0PH99</accession>
<evidence type="ECO:0000313" key="2">
    <source>
        <dbReference type="Proteomes" id="UP000182125"/>
    </source>
</evidence>
<protein>
    <submittedName>
        <fullName evidence="1">Uncharacterized protein</fullName>
    </submittedName>
</protein>
<dbReference type="EMBL" id="FOIW01000002">
    <property type="protein sequence ID" value="SEW13806.1"/>
    <property type="molecule type" value="Genomic_DNA"/>
</dbReference>
<evidence type="ECO:0000313" key="1">
    <source>
        <dbReference type="EMBL" id="SEW13806.1"/>
    </source>
</evidence>
<gene>
    <name evidence="1" type="ORF">SAMN05216170_1823</name>
</gene>
<name>A0A1I0PH99_9EURY</name>
<dbReference type="AlphaFoldDB" id="A0A1I0PH99"/>
<reference evidence="1 2" key="1">
    <citation type="submission" date="2016-10" db="EMBL/GenBank/DDBJ databases">
        <authorList>
            <person name="de Groot N.N."/>
        </authorList>
    </citation>
    <scope>NUCLEOTIDE SEQUENCE [LARGE SCALE GENOMIC DNA]</scope>
    <source>
        <strain evidence="1 2">OGL-20</strain>
    </source>
</reference>
<dbReference type="Proteomes" id="UP000182125">
    <property type="component" value="Unassembled WGS sequence"/>
</dbReference>
<dbReference type="RefSeq" id="WP_342764054.1">
    <property type="nucleotide sequence ID" value="NZ_LIXN01000011.1"/>
</dbReference>
<proteinExistence type="predicted"/>
<organism evidence="1 2">
    <name type="scientific">Thermococcus thioreducens</name>
    <dbReference type="NCBI Taxonomy" id="277988"/>
    <lineage>
        <taxon>Archaea</taxon>
        <taxon>Methanobacteriati</taxon>
        <taxon>Methanobacteriota</taxon>
        <taxon>Thermococci</taxon>
        <taxon>Thermococcales</taxon>
        <taxon>Thermococcaceae</taxon>
        <taxon>Thermococcus</taxon>
    </lineage>
</organism>